<dbReference type="KEGG" id="bmf:BAB2_0853"/>
<reference evidence="2 3" key="1">
    <citation type="journal article" date="2005" name="Infect. Immun.">
        <title>Whole-genome analyses of speciation events in pathogenic Brucellae.</title>
        <authorList>
            <consortium name="Microbial Genomics Group"/>
            <consortium name="Lawrence Livermore National Laboratory"/>
            <consortium name="and the Genome Analysis Group"/>
            <consortium name="Oak Ridge National Laboratory"/>
            <person name="Chain P."/>
            <person name="Comerci D.J."/>
            <person name="Tolmasky M.E."/>
            <person name="Larimer F.W."/>
            <person name="Malfatti S."/>
            <person name="Vergez L.M."/>
            <person name="Aguero F."/>
            <person name="Land M.L."/>
            <person name="Ugalde R.A."/>
            <person name="Garcia E."/>
        </authorList>
    </citation>
    <scope>NUCLEOTIDE SEQUENCE [LARGE SCALE GENOMIC DNA]</scope>
    <source>
        <strain evidence="2 3">2308</strain>
    </source>
</reference>
<dbReference type="Proteomes" id="UP000002719">
    <property type="component" value="Chromosome II"/>
</dbReference>
<accession>Q2YK27</accession>
<name>Q2YK27_BRUA2</name>
<feature type="compositionally biased region" description="Basic residues" evidence="1">
    <location>
        <begin position="34"/>
        <end position="45"/>
    </location>
</feature>
<organism evidence="2 3">
    <name type="scientific">Brucella abortus (strain 2308)</name>
    <dbReference type="NCBI Taxonomy" id="359391"/>
    <lineage>
        <taxon>Bacteria</taxon>
        <taxon>Pseudomonadati</taxon>
        <taxon>Pseudomonadota</taxon>
        <taxon>Alphaproteobacteria</taxon>
        <taxon>Hyphomicrobiales</taxon>
        <taxon>Brucellaceae</taxon>
        <taxon>Brucella/Ochrobactrum group</taxon>
        <taxon>Brucella</taxon>
    </lineage>
</organism>
<keyword evidence="3" id="KW-1185">Reference proteome</keyword>
<proteinExistence type="predicted"/>
<keyword evidence="2" id="KW-0032">Aminotransferase</keyword>
<dbReference type="EMBL" id="AM040265">
    <property type="protein sequence ID" value="CAJ13019.1"/>
    <property type="molecule type" value="Genomic_DNA"/>
</dbReference>
<protein>
    <submittedName>
        <fullName evidence="2">Aminotransferase, class-II</fullName>
    </submittedName>
</protein>
<gene>
    <name evidence="2" type="ordered locus">BAB2_0853</name>
</gene>
<sequence>MSLIGGGSFMDRRTFAKSLAGLGPCHSPSIPHRPGPRRKEKPCWN</sequence>
<dbReference type="AlphaFoldDB" id="Q2YK27"/>
<dbReference type="HOGENOM" id="CLU_3196925_0_0_5"/>
<evidence type="ECO:0000256" key="1">
    <source>
        <dbReference type="SAM" id="MobiDB-lite"/>
    </source>
</evidence>
<feature type="region of interest" description="Disordered" evidence="1">
    <location>
        <begin position="20"/>
        <end position="45"/>
    </location>
</feature>
<evidence type="ECO:0000313" key="3">
    <source>
        <dbReference type="Proteomes" id="UP000002719"/>
    </source>
</evidence>
<dbReference type="GO" id="GO:0008483">
    <property type="term" value="F:transaminase activity"/>
    <property type="evidence" value="ECO:0007669"/>
    <property type="project" value="UniProtKB-KW"/>
</dbReference>
<evidence type="ECO:0000313" key="2">
    <source>
        <dbReference type="EMBL" id="CAJ13019.1"/>
    </source>
</evidence>
<keyword evidence="2" id="KW-0808">Transferase</keyword>